<dbReference type="SMART" id="SM00388">
    <property type="entry name" value="HisKA"/>
    <property type="match status" value="1"/>
</dbReference>
<dbReference type="InterPro" id="IPR036097">
    <property type="entry name" value="HisK_dim/P_sf"/>
</dbReference>
<evidence type="ECO:0000256" key="8">
    <source>
        <dbReference type="ARBA" id="ARBA00023012"/>
    </source>
</evidence>
<dbReference type="Pfam" id="PF00512">
    <property type="entry name" value="HisKA"/>
    <property type="match status" value="1"/>
</dbReference>
<proteinExistence type="predicted"/>
<gene>
    <name evidence="10" type="ORF">HY912_21885</name>
</gene>
<keyword evidence="6" id="KW-0418">Kinase</keyword>
<dbReference type="CDD" id="cd00075">
    <property type="entry name" value="HATPase"/>
    <property type="match status" value="1"/>
</dbReference>
<keyword evidence="7 10" id="KW-0067">ATP-binding</keyword>
<accession>A0A9D6V4X1</accession>
<keyword evidence="8" id="KW-0902">Two-component regulatory system</keyword>
<keyword evidence="5" id="KW-0547">Nucleotide-binding</keyword>
<dbReference type="CDD" id="cd00082">
    <property type="entry name" value="HisKA"/>
    <property type="match status" value="1"/>
</dbReference>
<dbReference type="PANTHER" id="PTHR43065:SF10">
    <property type="entry name" value="PEROXIDE STRESS-ACTIVATED HISTIDINE KINASE MAK3"/>
    <property type="match status" value="1"/>
</dbReference>
<dbReference type="SUPFAM" id="SSF55874">
    <property type="entry name" value="ATPase domain of HSP90 chaperone/DNA topoisomerase II/histidine kinase"/>
    <property type="match status" value="1"/>
</dbReference>
<feature type="domain" description="Histidine kinase" evidence="9">
    <location>
        <begin position="49"/>
        <end position="264"/>
    </location>
</feature>
<dbReference type="Pfam" id="PF02518">
    <property type="entry name" value="HATPase_c"/>
    <property type="match status" value="1"/>
</dbReference>
<dbReference type="InterPro" id="IPR036890">
    <property type="entry name" value="HATPase_C_sf"/>
</dbReference>
<organism evidence="10 11">
    <name type="scientific">Desulfomonile tiedjei</name>
    <dbReference type="NCBI Taxonomy" id="2358"/>
    <lineage>
        <taxon>Bacteria</taxon>
        <taxon>Pseudomonadati</taxon>
        <taxon>Thermodesulfobacteriota</taxon>
        <taxon>Desulfomonilia</taxon>
        <taxon>Desulfomonilales</taxon>
        <taxon>Desulfomonilaceae</taxon>
        <taxon>Desulfomonile</taxon>
    </lineage>
</organism>
<evidence type="ECO:0000259" key="9">
    <source>
        <dbReference type="PROSITE" id="PS50109"/>
    </source>
</evidence>
<comment type="catalytic activity">
    <reaction evidence="1">
        <text>ATP + protein L-histidine = ADP + protein N-phospho-L-histidine.</text>
        <dbReference type="EC" id="2.7.13.3"/>
    </reaction>
</comment>
<dbReference type="PROSITE" id="PS50109">
    <property type="entry name" value="HIS_KIN"/>
    <property type="match status" value="1"/>
</dbReference>
<dbReference type="PRINTS" id="PR00344">
    <property type="entry name" value="BCTRLSENSOR"/>
</dbReference>
<dbReference type="Gene3D" id="3.30.565.10">
    <property type="entry name" value="Histidine kinase-like ATPase, C-terminal domain"/>
    <property type="match status" value="1"/>
</dbReference>
<evidence type="ECO:0000256" key="6">
    <source>
        <dbReference type="ARBA" id="ARBA00022777"/>
    </source>
</evidence>
<keyword evidence="3" id="KW-0597">Phosphoprotein</keyword>
<dbReference type="Gene3D" id="1.10.287.130">
    <property type="match status" value="1"/>
</dbReference>
<dbReference type="SUPFAM" id="SSF47384">
    <property type="entry name" value="Homodimeric domain of signal transducing histidine kinase"/>
    <property type="match status" value="1"/>
</dbReference>
<comment type="caution">
    <text evidence="10">The sequence shown here is derived from an EMBL/GenBank/DDBJ whole genome shotgun (WGS) entry which is preliminary data.</text>
</comment>
<evidence type="ECO:0000313" key="10">
    <source>
        <dbReference type="EMBL" id="MBI5252155.1"/>
    </source>
</evidence>
<dbReference type="InterPro" id="IPR005467">
    <property type="entry name" value="His_kinase_dom"/>
</dbReference>
<protein>
    <recommendedName>
        <fullName evidence="2">histidine kinase</fullName>
        <ecNumber evidence="2">2.7.13.3</ecNumber>
    </recommendedName>
</protein>
<evidence type="ECO:0000313" key="11">
    <source>
        <dbReference type="Proteomes" id="UP000807825"/>
    </source>
</evidence>
<keyword evidence="4" id="KW-0808">Transferase</keyword>
<dbReference type="GO" id="GO:0005524">
    <property type="term" value="F:ATP binding"/>
    <property type="evidence" value="ECO:0007669"/>
    <property type="project" value="UniProtKB-KW"/>
</dbReference>
<evidence type="ECO:0000256" key="2">
    <source>
        <dbReference type="ARBA" id="ARBA00012438"/>
    </source>
</evidence>
<dbReference type="PANTHER" id="PTHR43065">
    <property type="entry name" value="SENSOR HISTIDINE KINASE"/>
    <property type="match status" value="1"/>
</dbReference>
<evidence type="ECO:0000256" key="4">
    <source>
        <dbReference type="ARBA" id="ARBA00022679"/>
    </source>
</evidence>
<evidence type="ECO:0000256" key="5">
    <source>
        <dbReference type="ARBA" id="ARBA00022741"/>
    </source>
</evidence>
<evidence type="ECO:0000256" key="7">
    <source>
        <dbReference type="ARBA" id="ARBA00022840"/>
    </source>
</evidence>
<dbReference type="GO" id="GO:0000155">
    <property type="term" value="F:phosphorelay sensor kinase activity"/>
    <property type="evidence" value="ECO:0007669"/>
    <property type="project" value="InterPro"/>
</dbReference>
<dbReference type="InterPro" id="IPR003594">
    <property type="entry name" value="HATPase_dom"/>
</dbReference>
<name>A0A9D6V4X1_9BACT</name>
<dbReference type="EC" id="2.7.13.3" evidence="2"/>
<dbReference type="SMART" id="SM00387">
    <property type="entry name" value="HATPase_c"/>
    <property type="match status" value="1"/>
</dbReference>
<dbReference type="EMBL" id="JACRDE010000573">
    <property type="protein sequence ID" value="MBI5252155.1"/>
    <property type="molecule type" value="Genomic_DNA"/>
</dbReference>
<dbReference type="InterPro" id="IPR003661">
    <property type="entry name" value="HisK_dim/P_dom"/>
</dbReference>
<evidence type="ECO:0000256" key="1">
    <source>
        <dbReference type="ARBA" id="ARBA00000085"/>
    </source>
</evidence>
<sequence length="264" mass="30084">MEKTQRFIIDHVGRPFSSNGAKRSPSTDRLLEEIERSRNTALLAELASGIAHQIRNPLSNLVYALHLLQQDNVPEFEKKDLFRTITDRVELINRMITEFIQYTRTQELKLCAESINDVLNNTLRSFRAWMDLARVELETSFDPDLPLTRVDIFLLNQAFQNIIKNAIEAIHSDGRLWVSSRKLKIRHGPEPRLEFAQIVIEDDGPGMAAEEIEKAMKPFYSRKEGGLGLGLALVDHIIRVHGGAITLESRSNGGTRVMIYLPIR</sequence>
<evidence type="ECO:0000256" key="3">
    <source>
        <dbReference type="ARBA" id="ARBA00022553"/>
    </source>
</evidence>
<reference evidence="10" key="1">
    <citation type="submission" date="2020-07" db="EMBL/GenBank/DDBJ databases">
        <title>Huge and variable diversity of episymbiotic CPR bacteria and DPANN archaea in groundwater ecosystems.</title>
        <authorList>
            <person name="He C.Y."/>
            <person name="Keren R."/>
            <person name="Whittaker M."/>
            <person name="Farag I.F."/>
            <person name="Doudna J."/>
            <person name="Cate J.H.D."/>
            <person name="Banfield J.F."/>
        </authorList>
    </citation>
    <scope>NUCLEOTIDE SEQUENCE</scope>
    <source>
        <strain evidence="10">NC_groundwater_1664_Pr3_B-0.1um_52_9</strain>
    </source>
</reference>
<dbReference type="Proteomes" id="UP000807825">
    <property type="component" value="Unassembled WGS sequence"/>
</dbReference>
<dbReference type="InterPro" id="IPR004358">
    <property type="entry name" value="Sig_transdc_His_kin-like_C"/>
</dbReference>
<dbReference type="AlphaFoldDB" id="A0A9D6V4X1"/>